<organism evidence="2">
    <name type="scientific">Tetraselmis sp. GSL018</name>
    <dbReference type="NCBI Taxonomy" id="582737"/>
    <lineage>
        <taxon>Eukaryota</taxon>
        <taxon>Viridiplantae</taxon>
        <taxon>Chlorophyta</taxon>
        <taxon>core chlorophytes</taxon>
        <taxon>Chlorodendrophyceae</taxon>
        <taxon>Chlorodendrales</taxon>
        <taxon>Chlorodendraceae</taxon>
        <taxon>Tetraselmis</taxon>
    </lineage>
</organism>
<evidence type="ECO:0000256" key="1">
    <source>
        <dbReference type="SAM" id="MobiDB-lite"/>
    </source>
</evidence>
<evidence type="ECO:0000313" key="2">
    <source>
        <dbReference type="EMBL" id="JAC71599.1"/>
    </source>
</evidence>
<feature type="compositionally biased region" description="Basic and acidic residues" evidence="1">
    <location>
        <begin position="256"/>
        <end position="270"/>
    </location>
</feature>
<feature type="compositionally biased region" description="Low complexity" evidence="1">
    <location>
        <begin position="233"/>
        <end position="243"/>
    </location>
</feature>
<proteinExistence type="predicted"/>
<feature type="compositionally biased region" description="Basic and acidic residues" evidence="1">
    <location>
        <begin position="31"/>
        <end position="49"/>
    </location>
</feature>
<feature type="region of interest" description="Disordered" evidence="1">
    <location>
        <begin position="296"/>
        <end position="437"/>
    </location>
</feature>
<name>A0A061RLK1_9CHLO</name>
<feature type="compositionally biased region" description="Gly residues" evidence="1">
    <location>
        <begin position="1"/>
        <end position="10"/>
    </location>
</feature>
<feature type="compositionally biased region" description="Pro residues" evidence="1">
    <location>
        <begin position="365"/>
        <end position="376"/>
    </location>
</feature>
<feature type="non-terminal residue" evidence="2">
    <location>
        <position position="1"/>
    </location>
</feature>
<gene>
    <name evidence="2" type="ORF">TSPGSL018_1531</name>
</gene>
<feature type="region of interest" description="Disordered" evidence="1">
    <location>
        <begin position="232"/>
        <end position="280"/>
    </location>
</feature>
<sequence>LGPASGGGAGAAAVADHRGPLGGSQGGARLEGPRPRDSGAESAPRDMHAFDTGAGGPRDEGAPVWKPWETVLEERVAGPLHRPPPRTALPDRLAGILSAESLGGSGGWHRGSGSQRGFSSNGTAGGAPRSDRLGAPNSGTEQFIAAKGFGFVGSGTARRWTDYGAGSSSCPREIHRDAMPRGNEEGEKIHGHELWVDRGHRSSTHSGIETLGRFGDWHGGFCGTDEGGGLVDSASGSGSNSLSEWAAAGSTTAESRGAHAPRDGPRRPVEAPDWDAGAAPRLTVSSVAKFLESRQRLVGSSGAPASAKEAEPFAGALPVESHLRRAEPQESPKGPPCVPAPASESEAEPRRAPLVADGTELSAPSCPPCQPNPPEPHQSRKGPEGASASAPSTEGAHGAARPADESAEAHGSGPRQRNRREEAAPPDETCGTPPAAE</sequence>
<protein>
    <submittedName>
        <fullName evidence="2">Uncharacterized protein</fullName>
    </submittedName>
</protein>
<feature type="region of interest" description="Disordered" evidence="1">
    <location>
        <begin position="104"/>
        <end position="138"/>
    </location>
</feature>
<feature type="non-terminal residue" evidence="2">
    <location>
        <position position="437"/>
    </location>
</feature>
<dbReference type="EMBL" id="GBEZ01014478">
    <property type="protein sequence ID" value="JAC71599.1"/>
    <property type="molecule type" value="Transcribed_RNA"/>
</dbReference>
<dbReference type="AlphaFoldDB" id="A0A061RLK1"/>
<accession>A0A061RLK1</accession>
<feature type="compositionally biased region" description="Basic and acidic residues" evidence="1">
    <location>
        <begin position="321"/>
        <end position="330"/>
    </location>
</feature>
<feature type="region of interest" description="Disordered" evidence="1">
    <location>
        <begin position="1"/>
        <end position="66"/>
    </location>
</feature>
<reference evidence="2" key="1">
    <citation type="submission" date="2014-05" db="EMBL/GenBank/DDBJ databases">
        <title>The transcriptome of the halophilic microalga Tetraselmis sp. GSL018 isolated from the Great Salt Lake, Utah.</title>
        <authorList>
            <person name="Jinkerson R.E."/>
            <person name="D'Adamo S."/>
            <person name="Posewitz M.C."/>
        </authorList>
    </citation>
    <scope>NUCLEOTIDE SEQUENCE</scope>
    <source>
        <strain evidence="2">GSL018</strain>
    </source>
</reference>